<gene>
    <name evidence="1" type="ORF">PQ455_06475</name>
</gene>
<keyword evidence="2" id="KW-1185">Reference proteome</keyword>
<name>A0ABY7TR62_9SPHN</name>
<protein>
    <submittedName>
        <fullName evidence="1">Vgr related protein</fullName>
    </submittedName>
</protein>
<dbReference type="RefSeq" id="WP_273690254.1">
    <property type="nucleotide sequence ID" value="NZ_CP117411.1"/>
</dbReference>
<accession>A0ABY7TR62</accession>
<evidence type="ECO:0000313" key="2">
    <source>
        <dbReference type="Proteomes" id="UP001220395"/>
    </source>
</evidence>
<dbReference type="EMBL" id="CP117411">
    <property type="protein sequence ID" value="WCT74860.1"/>
    <property type="molecule type" value="Genomic_DNA"/>
</dbReference>
<sequence>MARARHSRPLTGGEIAMAREVFGKAIDYGAVWVHLGRWWPLQPGNVVMAPDGAIWCPAGLWRADFAAAPFSLQRLFIHEMTHVWQAQRSGRWWLPLMRHPFCRYRYRPGKAFDLYGIEQQAEVVADAWVARRAGQGRLAAALPFEQA</sequence>
<dbReference type="Proteomes" id="UP001220395">
    <property type="component" value="Chromosome"/>
</dbReference>
<proteinExistence type="predicted"/>
<reference evidence="1 2" key="1">
    <citation type="submission" date="2023-02" db="EMBL/GenBank/DDBJ databases">
        <title>Genome sequence of Sphingomonas naphthae.</title>
        <authorList>
            <person name="Kim S."/>
            <person name="Heo J."/>
            <person name="Kwon S.-W."/>
        </authorList>
    </citation>
    <scope>NUCLEOTIDE SEQUENCE [LARGE SCALE GENOMIC DNA]</scope>
    <source>
        <strain evidence="1 2">KACC 18716</strain>
    </source>
</reference>
<organism evidence="1 2">
    <name type="scientific">Sphingomonas naphthae</name>
    <dbReference type="NCBI Taxonomy" id="1813468"/>
    <lineage>
        <taxon>Bacteria</taxon>
        <taxon>Pseudomonadati</taxon>
        <taxon>Pseudomonadota</taxon>
        <taxon>Alphaproteobacteria</taxon>
        <taxon>Sphingomonadales</taxon>
        <taxon>Sphingomonadaceae</taxon>
        <taxon>Sphingomonas</taxon>
    </lineage>
</organism>
<evidence type="ECO:0000313" key="1">
    <source>
        <dbReference type="EMBL" id="WCT74860.1"/>
    </source>
</evidence>